<dbReference type="PANTHER" id="PTHR24406">
    <property type="entry name" value="TRANSCRIPTIONAL REPRESSOR CTCFL-RELATED"/>
    <property type="match status" value="1"/>
</dbReference>
<feature type="domain" description="C2H2-type" evidence="9">
    <location>
        <begin position="330"/>
        <end position="352"/>
    </location>
</feature>
<feature type="compositionally biased region" description="Basic and acidic residues" evidence="8">
    <location>
        <begin position="121"/>
        <end position="130"/>
    </location>
</feature>
<evidence type="ECO:0000256" key="6">
    <source>
        <dbReference type="ARBA" id="ARBA00023242"/>
    </source>
</evidence>
<keyword evidence="2" id="KW-0479">Metal-binding</keyword>
<dbReference type="InterPro" id="IPR036236">
    <property type="entry name" value="Znf_C2H2_sf"/>
</dbReference>
<dbReference type="InterPro" id="IPR013087">
    <property type="entry name" value="Znf_C2H2_type"/>
</dbReference>
<feature type="compositionally biased region" description="Basic residues" evidence="8">
    <location>
        <begin position="81"/>
        <end position="90"/>
    </location>
</feature>
<feature type="compositionally biased region" description="Basic and acidic residues" evidence="8">
    <location>
        <begin position="1465"/>
        <end position="1478"/>
    </location>
</feature>
<keyword evidence="3" id="KW-0677">Repeat</keyword>
<proteinExistence type="predicted"/>
<dbReference type="Proteomes" id="UP000827892">
    <property type="component" value="Chromosome I"/>
</dbReference>
<dbReference type="EMBL" id="CP090891">
    <property type="protein sequence ID" value="ULU09357.1"/>
    <property type="molecule type" value="Genomic_DNA"/>
</dbReference>
<organism evidence="10 11">
    <name type="scientific">Caenorhabditis briggsae</name>
    <dbReference type="NCBI Taxonomy" id="6238"/>
    <lineage>
        <taxon>Eukaryota</taxon>
        <taxon>Metazoa</taxon>
        <taxon>Ecdysozoa</taxon>
        <taxon>Nematoda</taxon>
        <taxon>Chromadorea</taxon>
        <taxon>Rhabditida</taxon>
        <taxon>Rhabditina</taxon>
        <taxon>Rhabditomorpha</taxon>
        <taxon>Rhabditoidea</taxon>
        <taxon>Rhabditidae</taxon>
        <taxon>Peloderinae</taxon>
        <taxon>Caenorhabditis</taxon>
    </lineage>
</organism>
<evidence type="ECO:0000256" key="8">
    <source>
        <dbReference type="SAM" id="MobiDB-lite"/>
    </source>
</evidence>
<feature type="compositionally biased region" description="Basic residues" evidence="8">
    <location>
        <begin position="170"/>
        <end position="180"/>
    </location>
</feature>
<evidence type="ECO:0000256" key="4">
    <source>
        <dbReference type="ARBA" id="ARBA00022771"/>
    </source>
</evidence>
<evidence type="ECO:0000256" key="3">
    <source>
        <dbReference type="ARBA" id="ARBA00022737"/>
    </source>
</evidence>
<feature type="compositionally biased region" description="Acidic residues" evidence="8">
    <location>
        <begin position="1151"/>
        <end position="1181"/>
    </location>
</feature>
<feature type="domain" description="C2H2-type" evidence="9">
    <location>
        <begin position="481"/>
        <end position="508"/>
    </location>
</feature>
<dbReference type="GO" id="GO:0008270">
    <property type="term" value="F:zinc ion binding"/>
    <property type="evidence" value="ECO:0007669"/>
    <property type="project" value="UniProtKB-KW"/>
</dbReference>
<dbReference type="PROSITE" id="PS50157">
    <property type="entry name" value="ZINC_FINGER_C2H2_2"/>
    <property type="match status" value="2"/>
</dbReference>
<comment type="subcellular location">
    <subcellularLocation>
        <location evidence="1">Nucleus</location>
    </subcellularLocation>
</comment>
<evidence type="ECO:0000313" key="10">
    <source>
        <dbReference type="EMBL" id="ULU09357.1"/>
    </source>
</evidence>
<feature type="compositionally biased region" description="Basic and acidic residues" evidence="8">
    <location>
        <begin position="1236"/>
        <end position="1251"/>
    </location>
</feature>
<feature type="compositionally biased region" description="Basic and acidic residues" evidence="8">
    <location>
        <begin position="10"/>
        <end position="39"/>
    </location>
</feature>
<dbReference type="PROSITE" id="PS00028">
    <property type="entry name" value="ZINC_FINGER_C2H2_1"/>
    <property type="match status" value="1"/>
</dbReference>
<feature type="compositionally biased region" description="Acidic residues" evidence="8">
    <location>
        <begin position="1526"/>
        <end position="1538"/>
    </location>
</feature>
<sequence>MVDDDEEDQDRYYRDRLEGRWDDHKDLYRDEEDRSEQSSRSEGSGSSDEEPPPAAYEPFEVERPDSPSWRQRAAAQALPSKKAKVRKIKKGSRDIPSTSGGASEGSDDEDQERTPKKIRRIEKNDSRDPPDYDDDEDDLGRIPKKARRMHSSARPPPSDDDDDDQVTPPKKARKVQKTPRRSPTPEDVEPEDVRPEDVGLEAFGDSDDRIRVMLEVESGNDSDYDEAEDRALWDEPNKRELTKAKLYPGKERDTDVLPRAEMIKCDFYRNDAGDFFMTLPRLPIVAQKTATIGPLPEDYRDFPDKISGWFEMAEKRLKKKPDWPSHKKRYPCVWCDWSFDATVKLAKHRYVHRNIGVFACQVCLTLFNHHYNLYQHWRMSCTPVTKSKSDHEMKNIDISTVRNYVLCAMGTENRAQSYHVFGGVFFIPSQWFLDTKYNVIDPHEQNDCHLCHLAVPTKFLECHGDVHRGRFRIDGKIYGDYFCHICGKIFRSRCTLLEHWRLDCPEVVYYLPEDVALDDEELVGFAWLILQMAIAHDKILIMAKNSSLALEKWAHRHAKENNMIYLLDRYYHYPQELWPLKLETGEDIIRDAIPIFGTRAFLRSINGEVTLYNPDIAVHIANLIATACPDFYATGAVFTEILGCESKTEATKSVFRIVLRYTTAGSVISTYKINLRTCPSLRVSRPPNLSRSPGDYNVEEDFTAHFEESRKMSTTDKNNQDYTWSCVGRMRDQLQRNNWLKRDALEYTCRICRKILGQRSAREHWMLECAPLGIILPKMQDRSYMDEGLETSIAKQMKKVGAKVYIDWVRRKEERADSGNFQSVDRIGEYNKTTFYCSDAGLEQIRKGSAKAMSNAMRRYTERFTAKKCMVLETQSAVVCPHCGGRMSAARLILHLEQRHFYDAEAKNQEGCQADFRSATVDDTYELVKDIIEKEEDRLGREMMPMMSEEQYRKCVAAHQDAIRNGSDIPDREFESNETRQKPWMETTTIRQVHLIDCPLALMRSNLGLITLEEPEKLLQEDLEPFHPLAKIVRETDVNHENAPGSAGDVWLPPNLKIKIPAFQETDPTTGDELADDYAAIQRTQNAEFFGDFLQEALTNGLSIRSIAEFYANRTVGKRRGDGDEYGDDDDGLFDDLDGADNERSQFSDGPDGDSDYDDRGDDDDDDDVDYGEVTGEEDEDGGAKSKRKMIANDDEPLPIVRQRGRHDNTDPSEETLESMQQRLQHRRQEKKKHREMSDRVPNKPQGEFDKTHFEPLPINMGPRKTQSLNFLSVVVKNTADIDHRADHKRLSAFSVDWENCASDFRESGAYFRKWYKKRLPPQTKGTKVSEMDPRDLENALKIEEMAMEGKVAGVVDENGVVYLNGYITPWTTRDYDHDTVVKIIKDGWVRQFKVFNCKDGRGKFKFYWPYHRKTDTASKFCESFDRLYFDEQQERIAQIIASKEKYLPATCFLRNYTTRNPSRNKVDGSDDSVKDEQSDQSTDNEAPPPALKKTKSTRKKLDDLATTKIAKISPKKARKRRITEDSEEDSDDDDDDDVGKMILESSDEVSSEDFEDSEGSGDEDMSNYFLNQRAGPPEEQEEEEEAPEASSGVPEEPEEPEKQRERPSGFSIDSILGSK</sequence>
<accession>A0AAE9DR13</accession>
<reference evidence="10 11" key="1">
    <citation type="submission" date="2022-05" db="EMBL/GenBank/DDBJ databases">
        <title>Chromosome-level reference genomes for two strains of Caenorhabditis briggsae: an improved platform for comparative genomics.</title>
        <authorList>
            <person name="Stevens L."/>
            <person name="Andersen E.C."/>
        </authorList>
    </citation>
    <scope>NUCLEOTIDE SEQUENCE [LARGE SCALE GENOMIC DNA]</scope>
    <source>
        <strain evidence="10">QX1410_ONT</strain>
        <tissue evidence="10">Whole-organism</tissue>
    </source>
</reference>
<evidence type="ECO:0000256" key="1">
    <source>
        <dbReference type="ARBA" id="ARBA00004123"/>
    </source>
</evidence>
<dbReference type="SMART" id="SM00355">
    <property type="entry name" value="ZnF_C2H2"/>
    <property type="match status" value="4"/>
</dbReference>
<feature type="compositionally biased region" description="Basic residues" evidence="8">
    <location>
        <begin position="1224"/>
        <end position="1235"/>
    </location>
</feature>
<feature type="region of interest" description="Disordered" evidence="8">
    <location>
        <begin position="1463"/>
        <end position="1620"/>
    </location>
</feature>
<evidence type="ECO:0000256" key="2">
    <source>
        <dbReference type="ARBA" id="ARBA00022723"/>
    </source>
</evidence>
<keyword evidence="4 7" id="KW-0863">Zinc-finger</keyword>
<keyword evidence="5" id="KW-0862">Zinc</keyword>
<feature type="compositionally biased region" description="Acidic residues" evidence="8">
    <location>
        <begin position="1579"/>
        <end position="1588"/>
    </location>
</feature>
<evidence type="ECO:0000313" key="11">
    <source>
        <dbReference type="Proteomes" id="UP000827892"/>
    </source>
</evidence>
<feature type="compositionally biased region" description="Acidic residues" evidence="8">
    <location>
        <begin position="1546"/>
        <end position="1566"/>
    </location>
</feature>
<evidence type="ECO:0000259" key="9">
    <source>
        <dbReference type="PROSITE" id="PS50157"/>
    </source>
</evidence>
<dbReference type="InterPro" id="IPR050888">
    <property type="entry name" value="ZnF_C2H2-type_TF"/>
</dbReference>
<keyword evidence="6" id="KW-0539">Nucleus</keyword>
<dbReference type="SUPFAM" id="SSF57667">
    <property type="entry name" value="beta-beta-alpha zinc fingers"/>
    <property type="match status" value="1"/>
</dbReference>
<protein>
    <recommendedName>
        <fullName evidence="9">C2H2-type domain-containing protein</fullName>
    </recommendedName>
</protein>
<feature type="region of interest" description="Disordered" evidence="8">
    <location>
        <begin position="1117"/>
        <end position="1251"/>
    </location>
</feature>
<name>A0AAE9DR13_CAEBR</name>
<dbReference type="GO" id="GO:0005634">
    <property type="term" value="C:nucleus"/>
    <property type="evidence" value="ECO:0007669"/>
    <property type="project" value="UniProtKB-SubCell"/>
</dbReference>
<evidence type="ECO:0000256" key="7">
    <source>
        <dbReference type="PROSITE-ProRule" id="PRU00042"/>
    </source>
</evidence>
<gene>
    <name evidence="10" type="ORF">L3Y34_014046</name>
</gene>
<feature type="compositionally biased region" description="Acidic residues" evidence="8">
    <location>
        <begin position="1124"/>
        <end position="1140"/>
    </location>
</feature>
<dbReference type="Gene3D" id="3.30.160.60">
    <property type="entry name" value="Classic Zinc Finger"/>
    <property type="match status" value="1"/>
</dbReference>
<feature type="region of interest" description="Disordered" evidence="8">
    <location>
        <begin position="1"/>
        <end position="205"/>
    </location>
</feature>
<evidence type="ECO:0000256" key="5">
    <source>
        <dbReference type="ARBA" id="ARBA00022833"/>
    </source>
</evidence>
<feature type="compositionally biased region" description="Basic residues" evidence="8">
    <location>
        <begin position="142"/>
        <end position="151"/>
    </location>
</feature>